<keyword evidence="1" id="KW-0175">Coiled coil</keyword>
<organism evidence="2 3">
    <name type="scientific">Pseudoflavonifractor capillosus ATCC 29799</name>
    <dbReference type="NCBI Taxonomy" id="411467"/>
    <lineage>
        <taxon>Bacteria</taxon>
        <taxon>Bacillati</taxon>
        <taxon>Bacillota</taxon>
        <taxon>Clostridia</taxon>
        <taxon>Eubacteriales</taxon>
        <taxon>Oscillospiraceae</taxon>
        <taxon>Pseudoflavonifractor</taxon>
    </lineage>
</organism>
<sequence length="373" mass="43317">MIYEALLNYDNDVVIKGNRCITTPQELYQALVYKDTSEIRMHRDFAEAFFTPSGLSDFVQNAQTVNPFCTIVVDADVRDFRLRAIKALDSYTSVEEVIFQLQAHPKEMMEVIKILCGNYMDTYSETLVANNKVSALQLQNSELLRKLSDAKEDNQRILRDKSMVEAQLGMLVGRINYSYEKDIDPSQFIQIEGKSRFTRILYIKERTRVRYVDTLLYYLKEILKTLYGVPAREVVIGPYYSYGGIKLYPGLQPSFDLSYSQLYQSDIYMPGFQPGVMSDILKNPSNVEYLIVLDRCGFEVPHILGDGVEYVYTMSDLEDNFDRLDPRRIISYSRNTLYIPHIEGFNDLSVEDRMVRYSSTKIIKHLIELLEHR</sequence>
<proteinExistence type="predicted"/>
<dbReference type="STRING" id="411467.BACCAP_03192"/>
<dbReference type="OrthoDB" id="10011686at2"/>
<dbReference type="Proteomes" id="UP000003639">
    <property type="component" value="Unassembled WGS sequence"/>
</dbReference>
<feature type="coiled-coil region" evidence="1">
    <location>
        <begin position="133"/>
        <end position="160"/>
    </location>
</feature>
<dbReference type="AlphaFoldDB" id="A6NY93"/>
<dbReference type="EMBL" id="AAXG02000028">
    <property type="protein sequence ID" value="EDM99263.1"/>
    <property type="molecule type" value="Genomic_DNA"/>
</dbReference>
<gene>
    <name evidence="2" type="ORF">BACCAP_03192</name>
</gene>
<dbReference type="RefSeq" id="WP_006573700.1">
    <property type="nucleotide sequence ID" value="NZ_AAXG02000028.1"/>
</dbReference>
<reference evidence="2 3" key="2">
    <citation type="submission" date="2007-06" db="EMBL/GenBank/DDBJ databases">
        <title>Draft genome sequence of Pseudoflavonifractor capillosus ATCC 29799.</title>
        <authorList>
            <person name="Sudarsanam P."/>
            <person name="Ley R."/>
            <person name="Guruge J."/>
            <person name="Turnbaugh P.J."/>
            <person name="Mahowald M."/>
            <person name="Liep D."/>
            <person name="Gordon J."/>
        </authorList>
    </citation>
    <scope>NUCLEOTIDE SEQUENCE [LARGE SCALE GENOMIC DNA]</scope>
    <source>
        <strain evidence="2 3">ATCC 29799</strain>
    </source>
</reference>
<evidence type="ECO:0000256" key="1">
    <source>
        <dbReference type="SAM" id="Coils"/>
    </source>
</evidence>
<protein>
    <submittedName>
        <fullName evidence="2">Uncharacterized protein</fullName>
    </submittedName>
</protein>
<evidence type="ECO:0000313" key="2">
    <source>
        <dbReference type="EMBL" id="EDM99263.1"/>
    </source>
</evidence>
<keyword evidence="3" id="KW-1185">Reference proteome</keyword>
<comment type="caution">
    <text evidence="2">The sequence shown here is derived from an EMBL/GenBank/DDBJ whole genome shotgun (WGS) entry which is preliminary data.</text>
</comment>
<name>A6NY93_9FIRM</name>
<evidence type="ECO:0000313" key="3">
    <source>
        <dbReference type="Proteomes" id="UP000003639"/>
    </source>
</evidence>
<accession>A6NY93</accession>
<reference evidence="2 3" key="1">
    <citation type="submission" date="2007-04" db="EMBL/GenBank/DDBJ databases">
        <authorList>
            <person name="Fulton L."/>
            <person name="Clifton S."/>
            <person name="Fulton B."/>
            <person name="Xu J."/>
            <person name="Minx P."/>
            <person name="Pepin K.H."/>
            <person name="Johnson M."/>
            <person name="Thiruvilangam P."/>
            <person name="Bhonagiri V."/>
            <person name="Nash W.E."/>
            <person name="Mardis E.R."/>
            <person name="Wilson R.K."/>
        </authorList>
    </citation>
    <scope>NUCLEOTIDE SEQUENCE [LARGE SCALE GENOMIC DNA]</scope>
    <source>
        <strain evidence="2 3">ATCC 29799</strain>
    </source>
</reference>